<feature type="domain" description="TNase-like" evidence="8">
    <location>
        <begin position="167"/>
        <end position="309"/>
    </location>
</feature>
<evidence type="ECO:0000256" key="2">
    <source>
        <dbReference type="ARBA" id="ARBA00022490"/>
    </source>
</evidence>
<dbReference type="Gene3D" id="2.30.30.140">
    <property type="match status" value="1"/>
</dbReference>
<proteinExistence type="predicted"/>
<dbReference type="PROSITE" id="PS50830">
    <property type="entry name" value="TNASE_3"/>
    <property type="match status" value="4"/>
</dbReference>
<keyword evidence="4" id="KW-0677">Repeat</keyword>
<dbReference type="PROSITE" id="PS50304">
    <property type="entry name" value="TUDOR"/>
    <property type="match status" value="1"/>
</dbReference>
<dbReference type="OrthoDB" id="10023235at2759"/>
<evidence type="ECO:0000259" key="7">
    <source>
        <dbReference type="PROSITE" id="PS50304"/>
    </source>
</evidence>
<comment type="subcellular location">
    <subcellularLocation>
        <location evidence="1 5">Cytoplasm</location>
    </subcellularLocation>
</comment>
<gene>
    <name evidence="9" type="ORF">Glove_146g72</name>
</gene>
<dbReference type="SMART" id="SM00318">
    <property type="entry name" value="SNc"/>
    <property type="match status" value="4"/>
</dbReference>
<dbReference type="GO" id="GO:0005634">
    <property type="term" value="C:nucleus"/>
    <property type="evidence" value="ECO:0007669"/>
    <property type="project" value="TreeGrafter"/>
</dbReference>
<dbReference type="FunFam" id="2.40.50.90:FF:000018">
    <property type="entry name" value="Ribonuclease"/>
    <property type="match status" value="1"/>
</dbReference>
<comment type="caution">
    <text evidence="9">The sequence shown here is derived from an EMBL/GenBank/DDBJ whole genome shotgun (WGS) entry which is preliminary data.</text>
</comment>
<dbReference type="GO" id="GO:0003723">
    <property type="term" value="F:RNA binding"/>
    <property type="evidence" value="ECO:0007669"/>
    <property type="project" value="UniProtKB-UniRule"/>
</dbReference>
<sequence>MALTRAIVKSVLSGDTLILRGKQIANQPPPERQLNFAYIQAPRIGNQKKEDEPFAWESREFLRSRVTGKEVTFRVDYIIPNTGREYGTVFVGNENLAHLIVGEGWAKVRDDGRSKESKEEIEKLINLEKSAQAAIKGLWQDKEKYTRNVNYTLQEDPKAYLNRYKGQQIDGIVEQVRDGSSLRVLFMPSSPAPQQYLNINISGIKAPVVRKDVPDQENFIEPFGEESKYFVEARLLQRNVKVILEGLSGNNPVFLASIVHPAGNIAEVLVSSGLAKVVDWSIALVTDGPTKLRAAENSAKEKKLKIWCDYIIKSKAGGDDHEFEGTVMRIISGDTLCVRVNRTGIEKKLQLSSIRQPKPKDPKLPGYNFEAKEFLRKELIGKTVRVTIDYQKPATEGYEARECATIKLGDFNPAEKLLENGLANIIRHKKDDDDRSSCYDELLVAEKKAQTYAKGVHSTKEQPIHRFNDASESPSKARQFLYSLQKSGRISCVVDYVSNGSRFKIYNPNPKGSYKMTFIIGGIRVPRLGKTSTEKPEPFAVEALKFANHKLLQRDVEIEVENVDKTGGFIGTLWINKTENYAASLLREGFAKIHGSYASELSIAESEAREARKNIWSLQDIEPTEDIDSSVNESETQKEYMDVVISEIISGGHFYIQIVNDNIRSLEKMMSEFELYHKTTKDLEVTNPKAGQTVSAQFTDDDQWYRAKIKKIMNEKKSAEVIYIDHGNSEIIPLSRIRPIPEDFKQLPSQSQEAVLSFIKVPEREADYGEESYERFREIVSNKQLVANVDYRDNNLLHITLYNPSQAQSPEESINHELVHEGLALVNKKLPYVKRYKSLIQKFEESQEQAKKSRSGMFEYGDATLDDDENY</sequence>
<evidence type="ECO:0000256" key="4">
    <source>
        <dbReference type="ARBA" id="ARBA00022737"/>
    </source>
</evidence>
<keyword evidence="3" id="KW-0597">Phosphoprotein</keyword>
<keyword evidence="10" id="KW-1185">Reference proteome</keyword>
<reference evidence="9 10" key="1">
    <citation type="submission" date="2018-08" db="EMBL/GenBank/DDBJ databases">
        <title>Genome and evolution of the arbuscular mycorrhizal fungus Diversispora epigaea (formerly Glomus versiforme) and its bacterial endosymbionts.</title>
        <authorList>
            <person name="Sun X."/>
            <person name="Fei Z."/>
            <person name="Harrison M."/>
        </authorList>
    </citation>
    <scope>NUCLEOTIDE SEQUENCE [LARGE SCALE GENOMIC DNA]</scope>
    <source>
        <strain evidence="9 10">IT104</strain>
    </source>
</reference>
<evidence type="ECO:0000259" key="8">
    <source>
        <dbReference type="PROSITE" id="PS50830"/>
    </source>
</evidence>
<dbReference type="PIRSF" id="PIRSF017179">
    <property type="entry name" value="RISC-Tudor-SN"/>
    <property type="match status" value="1"/>
</dbReference>
<dbReference type="FunFam" id="2.30.30.140:FF:000018">
    <property type="entry name" value="Serine/threonine-protein kinase 31"/>
    <property type="match status" value="1"/>
</dbReference>
<dbReference type="Pfam" id="PF00567">
    <property type="entry name" value="TUDOR"/>
    <property type="match status" value="1"/>
</dbReference>
<feature type="domain" description="Tudor" evidence="7">
    <location>
        <begin position="687"/>
        <end position="747"/>
    </location>
</feature>
<evidence type="ECO:0000313" key="9">
    <source>
        <dbReference type="EMBL" id="RHZ79451.1"/>
    </source>
</evidence>
<dbReference type="Pfam" id="PF00565">
    <property type="entry name" value="SNase"/>
    <property type="match status" value="5"/>
</dbReference>
<evidence type="ECO:0000256" key="1">
    <source>
        <dbReference type="ARBA" id="ARBA00004496"/>
    </source>
</evidence>
<dbReference type="GO" id="GO:0005829">
    <property type="term" value="C:cytosol"/>
    <property type="evidence" value="ECO:0007669"/>
    <property type="project" value="UniProtKB-UniRule"/>
</dbReference>
<dbReference type="AlphaFoldDB" id="A0A397IU10"/>
<dbReference type="InterPro" id="IPR016685">
    <property type="entry name" value="Silence_cplx_Nase-comp_TudorSN"/>
</dbReference>
<dbReference type="SUPFAM" id="SSF63748">
    <property type="entry name" value="Tudor/PWWP/MBT"/>
    <property type="match status" value="1"/>
</dbReference>
<accession>A0A397IU10</accession>
<dbReference type="GO" id="GO:0031047">
    <property type="term" value="P:regulatory ncRNA-mediated gene silencing"/>
    <property type="evidence" value="ECO:0007669"/>
    <property type="project" value="UniProtKB-UniRule"/>
</dbReference>
<dbReference type="InterPro" id="IPR002999">
    <property type="entry name" value="Tudor"/>
</dbReference>
<dbReference type="Gene3D" id="2.40.50.90">
    <property type="match status" value="5"/>
</dbReference>
<dbReference type="SMART" id="SM00333">
    <property type="entry name" value="TUDOR"/>
    <property type="match status" value="1"/>
</dbReference>
<feature type="domain" description="TNase-like" evidence="8">
    <location>
        <begin position="488"/>
        <end position="618"/>
    </location>
</feature>
<name>A0A397IU10_9GLOM</name>
<dbReference type="InterPro" id="IPR035437">
    <property type="entry name" value="SNase_OB-fold_sf"/>
</dbReference>
<dbReference type="Proteomes" id="UP000266861">
    <property type="component" value="Unassembled WGS sequence"/>
</dbReference>
<dbReference type="GO" id="GO:0004518">
    <property type="term" value="F:nuclease activity"/>
    <property type="evidence" value="ECO:0007669"/>
    <property type="project" value="TreeGrafter"/>
</dbReference>
<feature type="domain" description="TNase-like" evidence="8">
    <location>
        <begin position="2"/>
        <end position="141"/>
    </location>
</feature>
<dbReference type="STRING" id="1348612.A0A397IU10"/>
<dbReference type="PANTHER" id="PTHR12302">
    <property type="entry name" value="EBNA2 BINDING PROTEIN P100"/>
    <property type="match status" value="1"/>
</dbReference>
<evidence type="ECO:0000313" key="10">
    <source>
        <dbReference type="Proteomes" id="UP000266861"/>
    </source>
</evidence>
<dbReference type="FunFam" id="2.40.50.90:FF:000002">
    <property type="entry name" value="Staphylococcal nuclease domain-containing protein"/>
    <property type="match status" value="1"/>
</dbReference>
<dbReference type="EMBL" id="PQFF01000137">
    <property type="protein sequence ID" value="RHZ79451.1"/>
    <property type="molecule type" value="Genomic_DNA"/>
</dbReference>
<keyword evidence="2 5" id="KW-0963">Cytoplasm</keyword>
<dbReference type="FunFam" id="2.40.50.90:FF:000010">
    <property type="entry name" value="Ribonuclease"/>
    <property type="match status" value="1"/>
</dbReference>
<dbReference type="PANTHER" id="PTHR12302:SF2">
    <property type="entry name" value="STAPHYLOCOCCAL NUCLEASE DOMAIN-CONTAINING PROTEIN 1"/>
    <property type="match status" value="1"/>
</dbReference>
<dbReference type="FunFam" id="2.40.50.90:FF:000001">
    <property type="entry name" value="Staphylococcal nuclease domain-containing protein"/>
    <property type="match status" value="1"/>
</dbReference>
<dbReference type="GO" id="GO:0031332">
    <property type="term" value="C:RNAi effector complex"/>
    <property type="evidence" value="ECO:0007669"/>
    <property type="project" value="InterPro"/>
</dbReference>
<evidence type="ECO:0000256" key="6">
    <source>
        <dbReference type="SAM" id="MobiDB-lite"/>
    </source>
</evidence>
<feature type="region of interest" description="Disordered" evidence="6">
    <location>
        <begin position="849"/>
        <end position="871"/>
    </location>
</feature>
<feature type="domain" description="TNase-like" evidence="8">
    <location>
        <begin position="321"/>
        <end position="459"/>
    </location>
</feature>
<organism evidence="9 10">
    <name type="scientific">Diversispora epigaea</name>
    <dbReference type="NCBI Taxonomy" id="1348612"/>
    <lineage>
        <taxon>Eukaryota</taxon>
        <taxon>Fungi</taxon>
        <taxon>Fungi incertae sedis</taxon>
        <taxon>Mucoromycota</taxon>
        <taxon>Glomeromycotina</taxon>
        <taxon>Glomeromycetes</taxon>
        <taxon>Diversisporales</taxon>
        <taxon>Diversisporaceae</taxon>
        <taxon>Diversispora</taxon>
    </lineage>
</organism>
<dbReference type="SUPFAM" id="SSF50199">
    <property type="entry name" value="Staphylococcal nuclease"/>
    <property type="match status" value="5"/>
</dbReference>
<dbReference type="InterPro" id="IPR016071">
    <property type="entry name" value="Staphylococal_nuclease_OB-fold"/>
</dbReference>
<protein>
    <submittedName>
        <fullName evidence="9">Uncharacterized protein</fullName>
    </submittedName>
</protein>
<evidence type="ECO:0000256" key="3">
    <source>
        <dbReference type="ARBA" id="ARBA00022553"/>
    </source>
</evidence>
<evidence type="ECO:0000256" key="5">
    <source>
        <dbReference type="PIRNR" id="PIRNR017179"/>
    </source>
</evidence>
<dbReference type="GO" id="GO:0006402">
    <property type="term" value="P:mRNA catabolic process"/>
    <property type="evidence" value="ECO:0007669"/>
    <property type="project" value="UniProtKB-UniRule"/>
</dbReference>